<evidence type="ECO:0000313" key="2">
    <source>
        <dbReference type="Proteomes" id="UP001164693"/>
    </source>
</evidence>
<accession>A0ABY7JZ50</accession>
<name>A0ABY7JZ50_9ACTN</name>
<evidence type="ECO:0000313" key="1">
    <source>
        <dbReference type="EMBL" id="WAX57573.1"/>
    </source>
</evidence>
<reference evidence="1" key="1">
    <citation type="submission" date="2022-05" db="EMBL/GenBank/DDBJ databases">
        <title>Jatrophihabitans sp. SB3-54 whole genome sequence.</title>
        <authorList>
            <person name="Suh M.K."/>
            <person name="Eom M.K."/>
            <person name="Kim J.S."/>
            <person name="Kim H.S."/>
            <person name="Do H.E."/>
            <person name="Shin Y.K."/>
            <person name="Lee J.-S."/>
        </authorList>
    </citation>
    <scope>NUCLEOTIDE SEQUENCE</scope>
    <source>
        <strain evidence="1">SB3-54</strain>
    </source>
</reference>
<gene>
    <name evidence="1" type="ORF">M6B22_02115</name>
</gene>
<dbReference type="EMBL" id="CP097463">
    <property type="protein sequence ID" value="WAX57573.1"/>
    <property type="molecule type" value="Genomic_DNA"/>
</dbReference>
<sequence>MIDNQNLDVVAAEVAYRHRTSDNQHARELHRTLRRSWLARRSSGRTG</sequence>
<proteinExistence type="predicted"/>
<organism evidence="1 2">
    <name type="scientific">Jatrophihabitans cynanchi</name>
    <dbReference type="NCBI Taxonomy" id="2944128"/>
    <lineage>
        <taxon>Bacteria</taxon>
        <taxon>Bacillati</taxon>
        <taxon>Actinomycetota</taxon>
        <taxon>Actinomycetes</taxon>
        <taxon>Jatrophihabitantales</taxon>
        <taxon>Jatrophihabitantaceae</taxon>
        <taxon>Jatrophihabitans</taxon>
    </lineage>
</organism>
<keyword evidence="2" id="KW-1185">Reference proteome</keyword>
<dbReference type="RefSeq" id="WP_269444118.1">
    <property type="nucleotide sequence ID" value="NZ_CP097463.1"/>
</dbReference>
<dbReference type="Proteomes" id="UP001164693">
    <property type="component" value="Chromosome"/>
</dbReference>
<protein>
    <submittedName>
        <fullName evidence="1">Uncharacterized protein</fullName>
    </submittedName>
</protein>